<organism evidence="2 3">
    <name type="scientific">Zizania palustris</name>
    <name type="common">Northern wild rice</name>
    <dbReference type="NCBI Taxonomy" id="103762"/>
    <lineage>
        <taxon>Eukaryota</taxon>
        <taxon>Viridiplantae</taxon>
        <taxon>Streptophyta</taxon>
        <taxon>Embryophyta</taxon>
        <taxon>Tracheophyta</taxon>
        <taxon>Spermatophyta</taxon>
        <taxon>Magnoliopsida</taxon>
        <taxon>Liliopsida</taxon>
        <taxon>Poales</taxon>
        <taxon>Poaceae</taxon>
        <taxon>BOP clade</taxon>
        <taxon>Oryzoideae</taxon>
        <taxon>Oryzeae</taxon>
        <taxon>Zizaniinae</taxon>
        <taxon>Zizania</taxon>
    </lineage>
</organism>
<protein>
    <submittedName>
        <fullName evidence="2">Uncharacterized protein</fullName>
    </submittedName>
</protein>
<comment type="caution">
    <text evidence="2">The sequence shown here is derived from an EMBL/GenBank/DDBJ whole genome shotgun (WGS) entry which is preliminary data.</text>
</comment>
<evidence type="ECO:0000256" key="1">
    <source>
        <dbReference type="SAM" id="MobiDB-lite"/>
    </source>
</evidence>
<dbReference type="AlphaFoldDB" id="A0A8J5RKT8"/>
<evidence type="ECO:0000313" key="3">
    <source>
        <dbReference type="Proteomes" id="UP000729402"/>
    </source>
</evidence>
<gene>
    <name evidence="2" type="ORF">GUJ93_ZPchr0008g13374</name>
</gene>
<proteinExistence type="predicted"/>
<accession>A0A8J5RKT8</accession>
<feature type="compositionally biased region" description="Gly residues" evidence="1">
    <location>
        <begin position="80"/>
        <end position="94"/>
    </location>
</feature>
<keyword evidence="3" id="KW-1185">Reference proteome</keyword>
<name>A0A8J5RKT8_ZIZPA</name>
<reference evidence="2" key="2">
    <citation type="submission" date="2021-02" db="EMBL/GenBank/DDBJ databases">
        <authorList>
            <person name="Kimball J.A."/>
            <person name="Haas M.W."/>
            <person name="Macchietto M."/>
            <person name="Kono T."/>
            <person name="Duquette J."/>
            <person name="Shao M."/>
        </authorList>
    </citation>
    <scope>NUCLEOTIDE SEQUENCE</scope>
    <source>
        <tissue evidence="2">Fresh leaf tissue</tissue>
    </source>
</reference>
<dbReference type="EMBL" id="JAAALK010000290">
    <property type="protein sequence ID" value="KAG8047813.1"/>
    <property type="molecule type" value="Genomic_DNA"/>
</dbReference>
<dbReference type="Proteomes" id="UP000729402">
    <property type="component" value="Unassembled WGS sequence"/>
</dbReference>
<sequence length="112" mass="11255">MLRIWGGATPMVNAYAGVETGVGTGGRRVDDGDIDRPSAGNRIIRPCNGRRQVQGALWRLACGGMGPASHRRPRAATPEGSGGEHLCGGSGDGPAGARHAMVGVFGSCTGGG</sequence>
<feature type="region of interest" description="Disordered" evidence="1">
    <location>
        <begin position="65"/>
        <end position="94"/>
    </location>
</feature>
<reference evidence="2" key="1">
    <citation type="journal article" date="2021" name="bioRxiv">
        <title>Whole Genome Assembly and Annotation of Northern Wild Rice, Zizania palustris L., Supports a Whole Genome Duplication in the Zizania Genus.</title>
        <authorList>
            <person name="Haas M."/>
            <person name="Kono T."/>
            <person name="Macchietto M."/>
            <person name="Millas R."/>
            <person name="McGilp L."/>
            <person name="Shao M."/>
            <person name="Duquette J."/>
            <person name="Hirsch C.N."/>
            <person name="Kimball J."/>
        </authorList>
    </citation>
    <scope>NUCLEOTIDE SEQUENCE</scope>
    <source>
        <tissue evidence="2">Fresh leaf tissue</tissue>
    </source>
</reference>
<evidence type="ECO:0000313" key="2">
    <source>
        <dbReference type="EMBL" id="KAG8047813.1"/>
    </source>
</evidence>